<dbReference type="SMART" id="SM00173">
    <property type="entry name" value="RAS"/>
    <property type="match status" value="1"/>
</dbReference>
<dbReference type="InterPro" id="IPR003591">
    <property type="entry name" value="Leu-rich_rpt_typical-subtyp"/>
</dbReference>
<name>A0AAU9XA46_9CNID</name>
<dbReference type="InterPro" id="IPR027417">
    <property type="entry name" value="P-loop_NTPase"/>
</dbReference>
<proteinExistence type="predicted"/>
<accession>A0AAU9XA46</accession>
<dbReference type="SMART" id="SM00369">
    <property type="entry name" value="LRR_TYP"/>
    <property type="match status" value="3"/>
</dbReference>
<dbReference type="Proteomes" id="UP001159428">
    <property type="component" value="Unassembled WGS sequence"/>
</dbReference>
<evidence type="ECO:0000313" key="3">
    <source>
        <dbReference type="EMBL" id="CAH3141451.1"/>
    </source>
</evidence>
<dbReference type="SMART" id="SM00364">
    <property type="entry name" value="LRR_BAC"/>
    <property type="match status" value="3"/>
</dbReference>
<dbReference type="SUPFAM" id="SSF52540">
    <property type="entry name" value="P-loop containing nucleoside triphosphate hydrolases"/>
    <property type="match status" value="1"/>
</dbReference>
<dbReference type="InterPro" id="IPR032675">
    <property type="entry name" value="LRR_dom_sf"/>
</dbReference>
<dbReference type="SUPFAM" id="SSF52075">
    <property type="entry name" value="Outer arm dynein light chain 1"/>
    <property type="match status" value="1"/>
</dbReference>
<keyword evidence="4" id="KW-1185">Reference proteome</keyword>
<dbReference type="GO" id="GO:0003924">
    <property type="term" value="F:GTPase activity"/>
    <property type="evidence" value="ECO:0007669"/>
    <property type="project" value="InterPro"/>
</dbReference>
<evidence type="ECO:0000313" key="4">
    <source>
        <dbReference type="Proteomes" id="UP001159428"/>
    </source>
</evidence>
<dbReference type="PANTHER" id="PTHR47979">
    <property type="entry name" value="DRAB11-RELATED"/>
    <property type="match status" value="1"/>
</dbReference>
<reference evidence="3 4" key="1">
    <citation type="submission" date="2022-05" db="EMBL/GenBank/DDBJ databases">
        <authorList>
            <consortium name="Genoscope - CEA"/>
            <person name="William W."/>
        </authorList>
    </citation>
    <scope>NUCLEOTIDE SEQUENCE [LARGE SCALE GENOMIC DNA]</scope>
</reference>
<dbReference type="Gene3D" id="3.80.10.10">
    <property type="entry name" value="Ribonuclease Inhibitor"/>
    <property type="match status" value="1"/>
</dbReference>
<dbReference type="Gene3D" id="3.40.50.300">
    <property type="entry name" value="P-loop containing nucleotide triphosphate hydrolases"/>
    <property type="match status" value="1"/>
</dbReference>
<dbReference type="EMBL" id="CALNXJ010000035">
    <property type="protein sequence ID" value="CAH3141451.1"/>
    <property type="molecule type" value="Genomic_DNA"/>
</dbReference>
<dbReference type="GO" id="GO:0005525">
    <property type="term" value="F:GTP binding"/>
    <property type="evidence" value="ECO:0007669"/>
    <property type="project" value="InterPro"/>
</dbReference>
<comment type="caution">
    <text evidence="3">The sequence shown here is derived from an EMBL/GenBank/DDBJ whole genome shotgun (WGS) entry which is preliminary data.</text>
</comment>
<organism evidence="3 4">
    <name type="scientific">Pocillopora meandrina</name>
    <dbReference type="NCBI Taxonomy" id="46732"/>
    <lineage>
        <taxon>Eukaryota</taxon>
        <taxon>Metazoa</taxon>
        <taxon>Cnidaria</taxon>
        <taxon>Anthozoa</taxon>
        <taxon>Hexacorallia</taxon>
        <taxon>Scleractinia</taxon>
        <taxon>Astrocoeniina</taxon>
        <taxon>Pocilloporidae</taxon>
        <taxon>Pocillopora</taxon>
    </lineage>
</organism>
<dbReference type="PROSITE" id="PS51450">
    <property type="entry name" value="LRR"/>
    <property type="match status" value="3"/>
</dbReference>
<keyword evidence="1" id="KW-0433">Leucine-rich repeat</keyword>
<dbReference type="InterPro" id="IPR050209">
    <property type="entry name" value="Rab_GTPases_membrane_traffic"/>
</dbReference>
<dbReference type="Pfam" id="PF13855">
    <property type="entry name" value="LRR_8"/>
    <property type="match status" value="1"/>
</dbReference>
<evidence type="ECO:0000256" key="2">
    <source>
        <dbReference type="ARBA" id="ARBA00022737"/>
    </source>
</evidence>
<dbReference type="SMART" id="SM00175">
    <property type="entry name" value="RAB"/>
    <property type="match status" value="1"/>
</dbReference>
<keyword evidence="2" id="KW-0677">Repeat</keyword>
<dbReference type="AlphaFoldDB" id="A0AAU9XA46"/>
<dbReference type="GO" id="GO:0009966">
    <property type="term" value="P:regulation of signal transduction"/>
    <property type="evidence" value="ECO:0007669"/>
    <property type="project" value="UniProtKB-ARBA"/>
</dbReference>
<dbReference type="PRINTS" id="PR00449">
    <property type="entry name" value="RASTRNSFRMNG"/>
</dbReference>
<gene>
    <name evidence="3" type="ORF">PMEA_00019721</name>
</gene>
<sequence length="375" mass="43217">MASVAPREVEICGEVSKNFFGMDSDGNIILDMESNIIETEKLTFYVRVDGGYNVGKLHLLNRYVNENDDYFESRRESWYCKRISLDQDVIVNLKIEYPAALRRYRDIDLLQHIEEEPVLNDYHPIHAFIVVYDITQRHTFAVAKRLVDDFTKEARPGAFVALVGNKADLESIRKVFFEEAQNYADENNIVEIFMEVSALTGENVEDLFSDVGDETLALEEKTLDLEEKTLDLEEKTLDLSRRNLDSGPRIYLLEKFLRRRENVKKLANILSLNLSHNRLENLPVIFLQLINLTCLNVNNNRLSSLPESIGCFKRLQELDLRNNQLKVLDVVRKLPDLRKLLVEGNPLTLEEIRSLIKHVDTMTRSISVDIAGSVT</sequence>
<dbReference type="Pfam" id="PF00071">
    <property type="entry name" value="Ras"/>
    <property type="match status" value="1"/>
</dbReference>
<dbReference type="InterPro" id="IPR001806">
    <property type="entry name" value="Small_GTPase"/>
</dbReference>
<dbReference type="PROSITE" id="PS51419">
    <property type="entry name" value="RAB"/>
    <property type="match status" value="1"/>
</dbReference>
<protein>
    <submittedName>
        <fullName evidence="3">Uncharacterized protein</fullName>
    </submittedName>
</protein>
<dbReference type="InterPro" id="IPR001611">
    <property type="entry name" value="Leu-rich_rpt"/>
</dbReference>
<evidence type="ECO:0000256" key="1">
    <source>
        <dbReference type="ARBA" id="ARBA00022614"/>
    </source>
</evidence>